<dbReference type="EMBL" id="FQXU01000003">
    <property type="protein sequence ID" value="SHH49314.1"/>
    <property type="molecule type" value="Genomic_DNA"/>
</dbReference>
<name>A0A1M5TF27_9CLOT</name>
<dbReference type="RefSeq" id="WP_073015895.1">
    <property type="nucleotide sequence ID" value="NZ_FQXU01000003.1"/>
</dbReference>
<sequence>MKGKKNTDKLVTILPNMDFCWYSKEIDRAIRLWEYGTGIKEMSRILKRSSEEVFMLLMHLSLEGKITQREGYVWGINNFN</sequence>
<organism evidence="1 2">
    <name type="scientific">Clostridium intestinale DSM 6191</name>
    <dbReference type="NCBI Taxonomy" id="1121320"/>
    <lineage>
        <taxon>Bacteria</taxon>
        <taxon>Bacillati</taxon>
        <taxon>Bacillota</taxon>
        <taxon>Clostridia</taxon>
        <taxon>Eubacteriales</taxon>
        <taxon>Clostridiaceae</taxon>
        <taxon>Clostridium</taxon>
    </lineage>
</organism>
<evidence type="ECO:0000313" key="2">
    <source>
        <dbReference type="Proteomes" id="UP000184241"/>
    </source>
</evidence>
<dbReference type="Proteomes" id="UP000184241">
    <property type="component" value="Unassembled WGS sequence"/>
</dbReference>
<reference evidence="1 2" key="1">
    <citation type="submission" date="2016-11" db="EMBL/GenBank/DDBJ databases">
        <authorList>
            <person name="Jaros S."/>
            <person name="Januszkiewicz K."/>
            <person name="Wedrychowicz H."/>
        </authorList>
    </citation>
    <scope>NUCLEOTIDE SEQUENCE [LARGE SCALE GENOMIC DNA]</scope>
    <source>
        <strain evidence="1 2">DSM 6191</strain>
    </source>
</reference>
<gene>
    <name evidence="1" type="ORF">SAMN02745941_00194</name>
</gene>
<evidence type="ECO:0000313" key="1">
    <source>
        <dbReference type="EMBL" id="SHH49314.1"/>
    </source>
</evidence>
<accession>A0A1M5TF27</accession>
<dbReference type="AlphaFoldDB" id="A0A1M5TF27"/>
<proteinExistence type="predicted"/>
<protein>
    <recommendedName>
        <fullName evidence="3">DprA winged helix domain-containing protein</fullName>
    </recommendedName>
</protein>
<evidence type="ECO:0008006" key="3">
    <source>
        <dbReference type="Google" id="ProtNLM"/>
    </source>
</evidence>